<comment type="caution">
    <text evidence="1">The sequence shown here is derived from an EMBL/GenBank/DDBJ whole genome shotgun (WGS) entry which is preliminary data.</text>
</comment>
<feature type="non-terminal residue" evidence="1">
    <location>
        <position position="1"/>
    </location>
</feature>
<reference evidence="1" key="1">
    <citation type="journal article" date="2014" name="Front. Microbiol.">
        <title>High frequency of phylogenetically diverse reductive dehalogenase-homologous genes in deep subseafloor sedimentary metagenomes.</title>
        <authorList>
            <person name="Kawai M."/>
            <person name="Futagami T."/>
            <person name="Toyoda A."/>
            <person name="Takaki Y."/>
            <person name="Nishi S."/>
            <person name="Hori S."/>
            <person name="Arai W."/>
            <person name="Tsubouchi T."/>
            <person name="Morono Y."/>
            <person name="Uchiyama I."/>
            <person name="Ito T."/>
            <person name="Fujiyama A."/>
            <person name="Inagaki F."/>
            <person name="Takami H."/>
        </authorList>
    </citation>
    <scope>NUCLEOTIDE SEQUENCE</scope>
    <source>
        <strain evidence="1">Expedition CK06-06</strain>
    </source>
</reference>
<dbReference type="EMBL" id="BARV01004166">
    <property type="protein sequence ID" value="GAI16052.1"/>
    <property type="molecule type" value="Genomic_DNA"/>
</dbReference>
<gene>
    <name evidence="1" type="ORF">S06H3_09444</name>
</gene>
<sequence>DCKVATFHQVSGNILYTRDYEVIGTVTTGEVRTFTVNLEVKKGDFIGLYAPDGYLGAKELGYSGVWYVNADKIPCTEYTFSYINARGLMLFGSGEGYK</sequence>
<proteinExistence type="predicted"/>
<evidence type="ECO:0000313" key="1">
    <source>
        <dbReference type="EMBL" id="GAI16052.1"/>
    </source>
</evidence>
<protein>
    <submittedName>
        <fullName evidence="1">Uncharacterized protein</fullName>
    </submittedName>
</protein>
<name>X1L9R8_9ZZZZ</name>
<dbReference type="AlphaFoldDB" id="X1L9R8"/>
<accession>X1L9R8</accession>
<organism evidence="1">
    <name type="scientific">marine sediment metagenome</name>
    <dbReference type="NCBI Taxonomy" id="412755"/>
    <lineage>
        <taxon>unclassified sequences</taxon>
        <taxon>metagenomes</taxon>
        <taxon>ecological metagenomes</taxon>
    </lineage>
</organism>